<feature type="domain" description="PAS" evidence="16">
    <location>
        <begin position="213"/>
        <end position="252"/>
    </location>
</feature>
<evidence type="ECO:0000256" key="4">
    <source>
        <dbReference type="ARBA" id="ARBA00022475"/>
    </source>
</evidence>
<dbReference type="FunFam" id="3.30.450.20:FF:000018">
    <property type="entry name" value="Sensor histidine kinase DcuS"/>
    <property type="match status" value="1"/>
</dbReference>
<dbReference type="SUPFAM" id="SSF55890">
    <property type="entry name" value="Sporulation response regulatory protein Spo0B"/>
    <property type="match status" value="1"/>
</dbReference>
<dbReference type="SMART" id="SM00091">
    <property type="entry name" value="PAS"/>
    <property type="match status" value="1"/>
</dbReference>
<evidence type="ECO:0000256" key="8">
    <source>
        <dbReference type="ARBA" id="ARBA00022741"/>
    </source>
</evidence>
<keyword evidence="8" id="KW-0547">Nucleotide-binding</keyword>
<dbReference type="RefSeq" id="WP_107724520.1">
    <property type="nucleotide sequence ID" value="NZ_PZZP01000001.1"/>
</dbReference>
<dbReference type="InterPro" id="IPR033463">
    <property type="entry name" value="sCache_3"/>
</dbReference>
<dbReference type="InterPro" id="IPR013767">
    <property type="entry name" value="PAS_fold"/>
</dbReference>
<keyword evidence="4" id="KW-1003">Cell membrane</keyword>
<dbReference type="PANTHER" id="PTHR43547:SF3">
    <property type="entry name" value="SENSOR PROTEIN CITS"/>
    <property type="match status" value="1"/>
</dbReference>
<reference evidence="17 18" key="1">
    <citation type="submission" date="2018-04" db="EMBL/GenBank/DDBJ databases">
        <title>Genomic Encyclopedia of Archaeal and Bacterial Type Strains, Phase II (KMG-II): from individual species to whole genera.</title>
        <authorList>
            <person name="Goeker M."/>
        </authorList>
    </citation>
    <scope>NUCLEOTIDE SEQUENCE [LARGE SCALE GENOMIC DNA]</scope>
    <source>
        <strain evidence="17 18">DSM 45169</strain>
    </source>
</reference>
<feature type="domain" description="Histidine kinase" evidence="15">
    <location>
        <begin position="339"/>
        <end position="534"/>
    </location>
</feature>
<dbReference type="EC" id="2.7.13.3" evidence="3"/>
<dbReference type="GO" id="GO:0005886">
    <property type="term" value="C:plasma membrane"/>
    <property type="evidence" value="ECO:0007669"/>
    <property type="project" value="UniProtKB-SubCell"/>
</dbReference>
<evidence type="ECO:0000256" key="12">
    <source>
        <dbReference type="ARBA" id="ARBA00023012"/>
    </source>
</evidence>
<dbReference type="SMART" id="SM00387">
    <property type="entry name" value="HATPase_c"/>
    <property type="match status" value="1"/>
</dbReference>
<dbReference type="SUPFAM" id="SSF55874">
    <property type="entry name" value="ATPase domain of HSP90 chaperone/DNA topoisomerase II/histidine kinase"/>
    <property type="match status" value="1"/>
</dbReference>
<dbReference type="Gene3D" id="3.30.565.10">
    <property type="entry name" value="Histidine kinase-like ATPase, C-terminal domain"/>
    <property type="match status" value="1"/>
</dbReference>
<dbReference type="GO" id="GO:0006355">
    <property type="term" value="P:regulation of DNA-templated transcription"/>
    <property type="evidence" value="ECO:0007669"/>
    <property type="project" value="InterPro"/>
</dbReference>
<keyword evidence="9 17" id="KW-0418">Kinase</keyword>
<protein>
    <recommendedName>
        <fullName evidence="3">histidine kinase</fullName>
        <ecNumber evidence="3">2.7.13.3</ecNumber>
    </recommendedName>
</protein>
<proteinExistence type="predicted"/>
<dbReference type="Pfam" id="PF17203">
    <property type="entry name" value="sCache_3_2"/>
    <property type="match status" value="1"/>
</dbReference>
<comment type="caution">
    <text evidence="17">The sequence shown here is derived from an EMBL/GenBank/DDBJ whole genome shotgun (WGS) entry which is preliminary data.</text>
</comment>
<evidence type="ECO:0000256" key="5">
    <source>
        <dbReference type="ARBA" id="ARBA00022553"/>
    </source>
</evidence>
<dbReference type="InterPro" id="IPR000014">
    <property type="entry name" value="PAS"/>
</dbReference>
<dbReference type="Gene3D" id="1.10.287.130">
    <property type="match status" value="1"/>
</dbReference>
<evidence type="ECO:0000256" key="2">
    <source>
        <dbReference type="ARBA" id="ARBA00004651"/>
    </source>
</evidence>
<keyword evidence="10" id="KW-0067">ATP-binding</keyword>
<name>A0A2T4Z6Z2_9BACL</name>
<dbReference type="InterPro" id="IPR039506">
    <property type="entry name" value="SPOB_a"/>
</dbReference>
<dbReference type="Proteomes" id="UP000241639">
    <property type="component" value="Unassembled WGS sequence"/>
</dbReference>
<evidence type="ECO:0000256" key="3">
    <source>
        <dbReference type="ARBA" id="ARBA00012438"/>
    </source>
</evidence>
<dbReference type="GO" id="GO:0005524">
    <property type="term" value="F:ATP binding"/>
    <property type="evidence" value="ECO:0007669"/>
    <property type="project" value="UniProtKB-KW"/>
</dbReference>
<keyword evidence="13 14" id="KW-0472">Membrane</keyword>
<keyword evidence="11 14" id="KW-1133">Transmembrane helix</keyword>
<dbReference type="InterPro" id="IPR035965">
    <property type="entry name" value="PAS-like_dom_sf"/>
</dbReference>
<feature type="transmembrane region" description="Helical" evidence="14">
    <location>
        <begin position="176"/>
        <end position="195"/>
    </location>
</feature>
<dbReference type="InterPro" id="IPR004358">
    <property type="entry name" value="Sig_transdc_His_kin-like_C"/>
</dbReference>
<gene>
    <name evidence="17" type="ORF">C8J48_0186</name>
</gene>
<dbReference type="SUPFAM" id="SSF55785">
    <property type="entry name" value="PYP-like sensor domain (PAS domain)"/>
    <property type="match status" value="1"/>
</dbReference>
<dbReference type="AlphaFoldDB" id="A0A2T4Z6Z2"/>
<evidence type="ECO:0000259" key="16">
    <source>
        <dbReference type="PROSITE" id="PS50112"/>
    </source>
</evidence>
<dbReference type="PRINTS" id="PR00344">
    <property type="entry name" value="BCTRLSENSOR"/>
</dbReference>
<keyword evidence="6" id="KW-0808">Transferase</keyword>
<dbReference type="PROSITE" id="PS50109">
    <property type="entry name" value="HIS_KIN"/>
    <property type="match status" value="1"/>
</dbReference>
<dbReference type="Gene3D" id="3.30.450.20">
    <property type="entry name" value="PAS domain"/>
    <property type="match status" value="2"/>
</dbReference>
<keyword evidence="12" id="KW-0902">Two-component regulatory system</keyword>
<comment type="catalytic activity">
    <reaction evidence="1">
        <text>ATP + protein L-histidine = ADP + protein N-phospho-L-histidine.</text>
        <dbReference type="EC" id="2.7.13.3"/>
    </reaction>
</comment>
<accession>A0A2T4Z6Z2</accession>
<dbReference type="InterPro" id="IPR036890">
    <property type="entry name" value="HATPase_C_sf"/>
</dbReference>
<dbReference type="InterPro" id="IPR029151">
    <property type="entry name" value="Sensor-like_sf"/>
</dbReference>
<dbReference type="CDD" id="cd00130">
    <property type="entry name" value="PAS"/>
    <property type="match status" value="1"/>
</dbReference>
<dbReference type="EMBL" id="PZZP01000001">
    <property type="protein sequence ID" value="PTM57636.1"/>
    <property type="molecule type" value="Genomic_DNA"/>
</dbReference>
<evidence type="ECO:0000256" key="1">
    <source>
        <dbReference type="ARBA" id="ARBA00000085"/>
    </source>
</evidence>
<dbReference type="NCBIfam" id="TIGR00229">
    <property type="entry name" value="sensory_box"/>
    <property type="match status" value="1"/>
</dbReference>
<organism evidence="17 18">
    <name type="scientific">Desmospora activa DSM 45169</name>
    <dbReference type="NCBI Taxonomy" id="1121389"/>
    <lineage>
        <taxon>Bacteria</taxon>
        <taxon>Bacillati</taxon>
        <taxon>Bacillota</taxon>
        <taxon>Bacilli</taxon>
        <taxon>Bacillales</taxon>
        <taxon>Thermoactinomycetaceae</taxon>
        <taxon>Desmospora</taxon>
    </lineage>
</organism>
<evidence type="ECO:0000313" key="18">
    <source>
        <dbReference type="Proteomes" id="UP000241639"/>
    </source>
</evidence>
<evidence type="ECO:0000256" key="9">
    <source>
        <dbReference type="ARBA" id="ARBA00022777"/>
    </source>
</evidence>
<evidence type="ECO:0000256" key="6">
    <source>
        <dbReference type="ARBA" id="ARBA00022679"/>
    </source>
</evidence>
<evidence type="ECO:0000256" key="14">
    <source>
        <dbReference type="SAM" id="Phobius"/>
    </source>
</evidence>
<dbReference type="Pfam" id="PF14689">
    <property type="entry name" value="SPOB_a"/>
    <property type="match status" value="1"/>
</dbReference>
<dbReference type="PROSITE" id="PS50112">
    <property type="entry name" value="PAS"/>
    <property type="match status" value="1"/>
</dbReference>
<dbReference type="GO" id="GO:0000155">
    <property type="term" value="F:phosphorelay sensor kinase activity"/>
    <property type="evidence" value="ECO:0007669"/>
    <property type="project" value="InterPro"/>
</dbReference>
<dbReference type="Pfam" id="PF02518">
    <property type="entry name" value="HATPase_c"/>
    <property type="match status" value="1"/>
</dbReference>
<comment type="subcellular location">
    <subcellularLocation>
        <location evidence="2">Cell membrane</location>
        <topology evidence="2">Multi-pass membrane protein</topology>
    </subcellularLocation>
</comment>
<dbReference type="Pfam" id="PF00989">
    <property type="entry name" value="PAS"/>
    <property type="match status" value="1"/>
</dbReference>
<dbReference type="OrthoDB" id="9792686at2"/>
<evidence type="ECO:0000256" key="13">
    <source>
        <dbReference type="ARBA" id="ARBA00023136"/>
    </source>
</evidence>
<keyword evidence="5" id="KW-0597">Phosphoprotein</keyword>
<feature type="transmembrane region" description="Helical" evidence="14">
    <location>
        <begin position="12"/>
        <end position="33"/>
    </location>
</feature>
<sequence>MGKRWKLRLQTRTILMVSGLLLLIVGLMGVSIYSQMVAIVEKETGQRALNLAETLAGDPELIAAFQEPEPWTKIQPMAERIRKQSGAQFVVVGNRQGIRYSHPIPERIGRSMVGGDNDRALVNKESYVSKATGSLGPSLRGKTPIIDESGEVIGLVSVGFLMESVADMTLAYLMKMVWFFLLAFVVGVGGAIWLARSIKHATSGLEPDEIASLYKERSAVIEAVREGIIVVDGDGKVTLVNRAASRILGLSKGADVRGRELKELLPDTRLPYVVESGEKELDRRIQINGREIVVNRYPIRSPEGERVVGAVASFRLKSDMDELNEQLSQVSRYTEALRAQTHEFHNTLYTISGLIQLGSYKEALAMIHQETVENQDRIQRIVKGIPDPRLGGILLGFFNRAKERKVDFSLDEDSRLQPLPADFDRQGLVHIIGNLITNAFEAVDKNPPDQRQVRLYIGDTGGEILLEVEDSGQGITDGDTVRIWERGYSTKKGEKRGFGLPKVKETVEDMGGYIALERGELGGALFVVAVPRIHGGERREGGNTDG</sequence>
<keyword evidence="7 14" id="KW-0812">Transmembrane</keyword>
<evidence type="ECO:0000259" key="15">
    <source>
        <dbReference type="PROSITE" id="PS50109"/>
    </source>
</evidence>
<dbReference type="InterPro" id="IPR016120">
    <property type="entry name" value="Sig_transdc_His_kin_SpoOB"/>
</dbReference>
<dbReference type="InterPro" id="IPR003594">
    <property type="entry name" value="HATPase_dom"/>
</dbReference>
<evidence type="ECO:0000256" key="11">
    <source>
        <dbReference type="ARBA" id="ARBA00022989"/>
    </source>
</evidence>
<keyword evidence="18" id="KW-1185">Reference proteome</keyword>
<evidence type="ECO:0000313" key="17">
    <source>
        <dbReference type="EMBL" id="PTM57636.1"/>
    </source>
</evidence>
<dbReference type="PANTHER" id="PTHR43547">
    <property type="entry name" value="TWO-COMPONENT HISTIDINE KINASE"/>
    <property type="match status" value="1"/>
</dbReference>
<dbReference type="InterPro" id="IPR005467">
    <property type="entry name" value="His_kinase_dom"/>
</dbReference>
<evidence type="ECO:0000256" key="10">
    <source>
        <dbReference type="ARBA" id="ARBA00022840"/>
    </source>
</evidence>
<evidence type="ECO:0000256" key="7">
    <source>
        <dbReference type="ARBA" id="ARBA00022692"/>
    </source>
</evidence>
<dbReference type="SUPFAM" id="SSF103190">
    <property type="entry name" value="Sensory domain-like"/>
    <property type="match status" value="1"/>
</dbReference>